<dbReference type="Pfam" id="PF23899">
    <property type="entry name" value="SU10_portal"/>
    <property type="match status" value="1"/>
</dbReference>
<dbReference type="RefSeq" id="WP_259543860.1">
    <property type="nucleotide sequence ID" value="NZ_JANLCJ010000725.1"/>
</dbReference>
<gene>
    <name evidence="1" type="ORF">N1032_27380</name>
</gene>
<keyword evidence="2" id="KW-1185">Reference proteome</keyword>
<dbReference type="EMBL" id="JANLCJ010000725">
    <property type="protein sequence ID" value="MCS5737457.1"/>
    <property type="molecule type" value="Genomic_DNA"/>
</dbReference>
<proteinExistence type="predicted"/>
<comment type="caution">
    <text evidence="1">The sequence shown here is derived from an EMBL/GenBank/DDBJ whole genome shotgun (WGS) entry which is preliminary data.</text>
</comment>
<evidence type="ECO:0000313" key="2">
    <source>
        <dbReference type="Proteomes" id="UP001165586"/>
    </source>
</evidence>
<organism evidence="1 2">
    <name type="scientific">Herbiconiux daphne</name>
    <dbReference type="NCBI Taxonomy" id="2970914"/>
    <lineage>
        <taxon>Bacteria</taxon>
        <taxon>Bacillati</taxon>
        <taxon>Actinomycetota</taxon>
        <taxon>Actinomycetes</taxon>
        <taxon>Micrococcales</taxon>
        <taxon>Microbacteriaceae</taxon>
        <taxon>Herbiconiux</taxon>
    </lineage>
</organism>
<dbReference type="InterPro" id="IPR056909">
    <property type="entry name" value="SU10_portal"/>
</dbReference>
<evidence type="ECO:0000313" key="1">
    <source>
        <dbReference type="EMBL" id="MCS5737457.1"/>
    </source>
</evidence>
<feature type="non-terminal residue" evidence="1">
    <location>
        <position position="167"/>
    </location>
</feature>
<accession>A0ABT2HC67</accession>
<reference evidence="1" key="1">
    <citation type="submission" date="2022-08" db="EMBL/GenBank/DDBJ databases">
        <authorList>
            <person name="Deng Y."/>
            <person name="Han X.-F."/>
            <person name="Zhang Y.-Q."/>
        </authorList>
    </citation>
    <scope>NUCLEOTIDE SEQUENCE</scope>
    <source>
        <strain evidence="1">CPCC 203386</strain>
    </source>
</reference>
<name>A0ABT2HC67_9MICO</name>
<dbReference type="Proteomes" id="UP001165586">
    <property type="component" value="Unassembled WGS sequence"/>
</dbReference>
<sequence length="167" mass="18773">MMTTYPQYQAARGQYDRQSLLNNRPGAVIEVQAIGAVERFQPMQLTDTYVAANNQLKEIAQETLTQPTDITNGDGGMSQVSTATAYLNIFNQAQRELMITESLSDTFFKPFFTHLYELIKDENIQLVDPDNNPIDGAKLPNVFEFAVDPSTTNDQFAQHMQVKDMVA</sequence>
<protein>
    <submittedName>
        <fullName evidence="1">Uncharacterized protein</fullName>
    </submittedName>
</protein>